<feature type="domain" description="MADF" evidence="13">
    <location>
        <begin position="19"/>
        <end position="110"/>
    </location>
</feature>
<proteinExistence type="inferred from homology"/>
<evidence type="ECO:0000256" key="11">
    <source>
        <dbReference type="ARBA" id="ARBA00022741"/>
    </source>
</evidence>
<evidence type="ECO:0000256" key="4">
    <source>
        <dbReference type="ARBA" id="ARBA00006451"/>
    </source>
</evidence>
<dbReference type="EMBL" id="KQ459256">
    <property type="protein sequence ID" value="KPJ02069.1"/>
    <property type="molecule type" value="Genomic_DNA"/>
</dbReference>
<name>A0A0N1I380_PAPXU</name>
<evidence type="ECO:0000256" key="7">
    <source>
        <dbReference type="ARBA" id="ARBA00022490"/>
    </source>
</evidence>
<dbReference type="GO" id="GO:0006006">
    <property type="term" value="P:glucose metabolic process"/>
    <property type="evidence" value="ECO:0007669"/>
    <property type="project" value="TreeGrafter"/>
</dbReference>
<keyword evidence="12" id="KW-0378">Hydrolase</keyword>
<reference evidence="14 15" key="1">
    <citation type="journal article" date="2015" name="Nat. Commun.">
        <title>Outbred genome sequencing and CRISPR/Cas9 gene editing in butterflies.</title>
        <authorList>
            <person name="Li X."/>
            <person name="Fan D."/>
            <person name="Zhang W."/>
            <person name="Liu G."/>
            <person name="Zhang L."/>
            <person name="Zhao L."/>
            <person name="Fang X."/>
            <person name="Chen L."/>
            <person name="Dong Y."/>
            <person name="Chen Y."/>
            <person name="Ding Y."/>
            <person name="Zhao R."/>
            <person name="Feng M."/>
            <person name="Zhu Y."/>
            <person name="Feng Y."/>
            <person name="Jiang X."/>
            <person name="Zhu D."/>
            <person name="Xiang H."/>
            <person name="Feng X."/>
            <person name="Li S."/>
            <person name="Wang J."/>
            <person name="Zhang G."/>
            <person name="Kronforst M.R."/>
            <person name="Wang W."/>
        </authorList>
    </citation>
    <scope>NUCLEOTIDE SEQUENCE [LARGE SCALE GENOMIC DNA]</scope>
    <source>
        <strain evidence="14">Ya'a_city_454_Px</strain>
        <tissue evidence="14">Whole body</tissue>
    </source>
</reference>
<comment type="catalytic activity">
    <reaction evidence="1">
        <text>GDP-alpha-D-glucose + phosphate = alpha-D-glucose 1-phosphate + GDP + H(+)</text>
        <dbReference type="Rhea" id="RHEA:30387"/>
        <dbReference type="ChEBI" id="CHEBI:15378"/>
        <dbReference type="ChEBI" id="CHEBI:43474"/>
        <dbReference type="ChEBI" id="CHEBI:58189"/>
        <dbReference type="ChEBI" id="CHEBI:58601"/>
        <dbReference type="ChEBI" id="CHEBI:62230"/>
        <dbReference type="EC" id="2.7.7.78"/>
    </reaction>
</comment>
<dbReference type="GO" id="GO:0016787">
    <property type="term" value="F:hydrolase activity"/>
    <property type="evidence" value="ECO:0007669"/>
    <property type="project" value="UniProtKB-KW"/>
</dbReference>
<comment type="subcellular location">
    <subcellularLocation>
        <location evidence="3">Cytoplasm</location>
    </subcellularLocation>
</comment>
<dbReference type="InterPro" id="IPR036265">
    <property type="entry name" value="HIT-like_sf"/>
</dbReference>
<sequence>MISEFAKEKVFWTRKMNLKLVYFIKNNPNVWNPKHPKYTSVEHKDQTYAEFATLYGNKFTGQAVKNRWTNIRSTFANYLRKFKASRANGEEYKINWHLWGPCQFLMKVNRTIKDSSLNLNKSDEKDSSLIHNQYNSDDNTTEDTFVDTNCKAIAENLVNIFKKLQNDPFGLDKNKHGELNPDRSMNRRIPEQIDNICQPFDENKFNFTKASKEETMFIIVSDDNDKHVVLVNVSPISHYHSLLCPSMYKRLPQILTKDSLQLVLQIMLCVPNSNIRIGFNSLCGLASVNHLHYHIFVEKNILPVETVKCKHLKGPVYILDDYPVPGFCFEVTQQINDPSDYIYKLIDVLLKKAIAHNIFITRGQSVVGDSDVVRVIVWPRRSSSGAKQLAAFNVAVCELSGWFPVYDAESFEKLTAEELEDELRKWKYNRFDDLCEDIKQLY</sequence>
<keyword evidence="7" id="KW-0963">Cytoplasm</keyword>
<dbReference type="Proteomes" id="UP000053268">
    <property type="component" value="Unassembled WGS sequence"/>
</dbReference>
<evidence type="ECO:0000256" key="3">
    <source>
        <dbReference type="ARBA" id="ARBA00004496"/>
    </source>
</evidence>
<dbReference type="Pfam" id="PF10545">
    <property type="entry name" value="MADF_DNA_bdg"/>
    <property type="match status" value="1"/>
</dbReference>
<evidence type="ECO:0000256" key="6">
    <source>
        <dbReference type="ARBA" id="ARBA00018857"/>
    </source>
</evidence>
<dbReference type="SUPFAM" id="SSF54197">
    <property type="entry name" value="HIT-like"/>
    <property type="match status" value="1"/>
</dbReference>
<comment type="similarity">
    <text evidence="4">Belongs to the GDPGP1 family.</text>
</comment>
<evidence type="ECO:0000256" key="1">
    <source>
        <dbReference type="ARBA" id="ARBA00000063"/>
    </source>
</evidence>
<dbReference type="InterPro" id="IPR058866">
    <property type="entry name" value="GDPGP1_N"/>
</dbReference>
<keyword evidence="9" id="KW-0808">Transferase</keyword>
<dbReference type="PROSITE" id="PS51029">
    <property type="entry name" value="MADF"/>
    <property type="match status" value="1"/>
</dbReference>
<evidence type="ECO:0000313" key="14">
    <source>
        <dbReference type="EMBL" id="KPJ02069.1"/>
    </source>
</evidence>
<dbReference type="STRING" id="66420.A0A0N1I380"/>
<keyword evidence="15" id="KW-1185">Reference proteome</keyword>
<protein>
    <recommendedName>
        <fullName evidence="6">GDP-D-glucose phosphorylase 1</fullName>
        <ecNumber evidence="5">2.7.7.78</ecNumber>
    </recommendedName>
</protein>
<dbReference type="AlphaFoldDB" id="A0A0N1I380"/>
<dbReference type="InterPro" id="IPR026506">
    <property type="entry name" value="GDPGP"/>
</dbReference>
<dbReference type="InterPro" id="IPR058865">
    <property type="entry name" value="GDPGP1_C"/>
</dbReference>
<dbReference type="GO" id="GO:0080048">
    <property type="term" value="F:GDP-D-glucose phosphorylase activity"/>
    <property type="evidence" value="ECO:0007669"/>
    <property type="project" value="UniProtKB-EC"/>
</dbReference>
<evidence type="ECO:0000256" key="9">
    <source>
        <dbReference type="ARBA" id="ARBA00022679"/>
    </source>
</evidence>
<evidence type="ECO:0000256" key="8">
    <source>
        <dbReference type="ARBA" id="ARBA00022658"/>
    </source>
</evidence>
<accession>A0A0N1I380</accession>
<evidence type="ECO:0000313" key="15">
    <source>
        <dbReference type="Proteomes" id="UP000053268"/>
    </source>
</evidence>
<dbReference type="GO" id="GO:0005085">
    <property type="term" value="F:guanyl-nucleotide exchange factor activity"/>
    <property type="evidence" value="ECO:0007669"/>
    <property type="project" value="UniProtKB-KW"/>
</dbReference>
<evidence type="ECO:0000256" key="10">
    <source>
        <dbReference type="ARBA" id="ARBA00022695"/>
    </source>
</evidence>
<dbReference type="GO" id="GO:0000166">
    <property type="term" value="F:nucleotide binding"/>
    <property type="evidence" value="ECO:0007669"/>
    <property type="project" value="UniProtKB-KW"/>
</dbReference>
<dbReference type="PANTHER" id="PTHR20884:SF8">
    <property type="entry name" value="GDP-D-GLUCOSE PHOSPHORYLASE 1"/>
    <property type="match status" value="1"/>
</dbReference>
<dbReference type="Pfam" id="PF26216">
    <property type="entry name" value="GDPGP1_C"/>
    <property type="match status" value="1"/>
</dbReference>
<keyword evidence="11" id="KW-0547">Nucleotide-binding</keyword>
<evidence type="ECO:0000256" key="5">
    <source>
        <dbReference type="ARBA" id="ARBA00012507"/>
    </source>
</evidence>
<dbReference type="SMART" id="SM00595">
    <property type="entry name" value="MADF"/>
    <property type="match status" value="1"/>
</dbReference>
<evidence type="ECO:0000256" key="2">
    <source>
        <dbReference type="ARBA" id="ARBA00003049"/>
    </source>
</evidence>
<evidence type="ECO:0000259" key="13">
    <source>
        <dbReference type="PROSITE" id="PS51029"/>
    </source>
</evidence>
<dbReference type="GO" id="GO:0005737">
    <property type="term" value="C:cytoplasm"/>
    <property type="evidence" value="ECO:0007669"/>
    <property type="project" value="UniProtKB-SubCell"/>
</dbReference>
<evidence type="ECO:0000256" key="12">
    <source>
        <dbReference type="ARBA" id="ARBA00022801"/>
    </source>
</evidence>
<organism evidence="14 15">
    <name type="scientific">Papilio xuthus</name>
    <name type="common">Asian swallowtail butterfly</name>
    <dbReference type="NCBI Taxonomy" id="66420"/>
    <lineage>
        <taxon>Eukaryota</taxon>
        <taxon>Metazoa</taxon>
        <taxon>Ecdysozoa</taxon>
        <taxon>Arthropoda</taxon>
        <taxon>Hexapoda</taxon>
        <taxon>Insecta</taxon>
        <taxon>Pterygota</taxon>
        <taxon>Neoptera</taxon>
        <taxon>Endopterygota</taxon>
        <taxon>Lepidoptera</taxon>
        <taxon>Glossata</taxon>
        <taxon>Ditrysia</taxon>
        <taxon>Papilionoidea</taxon>
        <taxon>Papilionidae</taxon>
        <taxon>Papilioninae</taxon>
        <taxon>Papilio</taxon>
    </lineage>
</organism>
<gene>
    <name evidence="14" type="ORF">RR46_01465</name>
</gene>
<dbReference type="PANTHER" id="PTHR20884">
    <property type="entry name" value="GDP-D-GLUCOSE PHOSPHORYLASE 1"/>
    <property type="match status" value="1"/>
</dbReference>
<dbReference type="Pfam" id="PF26217">
    <property type="entry name" value="GDPGP1_N"/>
    <property type="match status" value="1"/>
</dbReference>
<keyword evidence="8" id="KW-0344">Guanine-nucleotide releasing factor</keyword>
<comment type="function">
    <text evidence="2">Specific and highly efficient GDP-D-glucose phosphorylase regulating the levels of GDP-D-glucose in cells.</text>
</comment>
<keyword evidence="10" id="KW-0548">Nucleotidyltransferase</keyword>
<dbReference type="InterPro" id="IPR006578">
    <property type="entry name" value="MADF-dom"/>
</dbReference>
<dbReference type="EC" id="2.7.7.78" evidence="5"/>